<evidence type="ECO:0000313" key="3">
    <source>
        <dbReference type="EMBL" id="CDH59165.1"/>
    </source>
</evidence>
<dbReference type="SUPFAM" id="SSF50729">
    <property type="entry name" value="PH domain-like"/>
    <property type="match status" value="1"/>
</dbReference>
<evidence type="ECO:0000259" key="2">
    <source>
        <dbReference type="PROSITE" id="PS50003"/>
    </source>
</evidence>
<dbReference type="VEuPathDB" id="FungiDB:LCOR_09992.1"/>
<feature type="region of interest" description="Disordered" evidence="1">
    <location>
        <begin position="73"/>
        <end position="94"/>
    </location>
</feature>
<dbReference type="OrthoDB" id="5865767at2759"/>
<protein>
    <recommendedName>
        <fullName evidence="2">PH domain-containing protein</fullName>
    </recommendedName>
</protein>
<reference evidence="3" key="1">
    <citation type="submission" date="2013-08" db="EMBL/GenBank/DDBJ databases">
        <title>Gene expansion shapes genome architecture in the human pathogen Lichtheimia corymbifera: an evolutionary genomics analysis in the ancient terrestrial Mucorales (Mucoromycotina).</title>
        <authorList>
            <person name="Schwartze V.U."/>
            <person name="Winter S."/>
            <person name="Shelest E."/>
            <person name="Marcet-Houben M."/>
            <person name="Horn F."/>
            <person name="Wehner S."/>
            <person name="Hoffmann K."/>
            <person name="Riege K."/>
            <person name="Sammeth M."/>
            <person name="Nowrousian M."/>
            <person name="Valiante V."/>
            <person name="Linde J."/>
            <person name="Jacobsen I.D."/>
            <person name="Marz M."/>
            <person name="Brakhage A.A."/>
            <person name="Gabaldon T."/>
            <person name="Bocker S."/>
            <person name="Voigt K."/>
        </authorList>
    </citation>
    <scope>NUCLEOTIDE SEQUENCE [LARGE SCALE GENOMIC DNA]</scope>
    <source>
        <strain evidence="3">FSU 9682</strain>
    </source>
</reference>
<dbReference type="InterPro" id="IPR011993">
    <property type="entry name" value="PH-like_dom_sf"/>
</dbReference>
<evidence type="ECO:0000256" key="1">
    <source>
        <dbReference type="SAM" id="MobiDB-lite"/>
    </source>
</evidence>
<evidence type="ECO:0000313" key="4">
    <source>
        <dbReference type="Proteomes" id="UP000027586"/>
    </source>
</evidence>
<dbReference type="PANTHER" id="PTHR37283:SF1">
    <property type="entry name" value="PH DOMAIN-CONTAINING PROTEIN YHR131C"/>
    <property type="match status" value="1"/>
</dbReference>
<accession>A0A068SB27</accession>
<organism evidence="3 4">
    <name type="scientific">Lichtheimia corymbifera JMRC:FSU:9682</name>
    <dbReference type="NCBI Taxonomy" id="1263082"/>
    <lineage>
        <taxon>Eukaryota</taxon>
        <taxon>Fungi</taxon>
        <taxon>Fungi incertae sedis</taxon>
        <taxon>Mucoromycota</taxon>
        <taxon>Mucoromycotina</taxon>
        <taxon>Mucoromycetes</taxon>
        <taxon>Mucorales</taxon>
        <taxon>Lichtheimiaceae</taxon>
        <taxon>Lichtheimia</taxon>
    </lineage>
</organism>
<sequence length="287" mass="32913">MLNSTSSLGACQQVQNTTTSQHVTYHLGRIHSRQHPTPKKEQQRWPQFLSPFTKLRQMKSSWSLASSFMSTSTTCSSSSSSEQPEPESEHTPSTITTCTIVSNIDPEPPVYDDPCHPWSSSHIQSGIQSDEDEDEEHLPPYECTVSRAGQVHVKREREDENTLSKKRSWRNLYVVVWGTSIRAYKKQPTNPETERPVWSFSTQHAEAGMATDYRKYPDVVRVRIRHGPQFLIRCSTYMSAVLWIDAIQASANVCEDLDTRCMPEFSFGRRLRRSRPHRRSPNTPTSR</sequence>
<dbReference type="AlphaFoldDB" id="A0A068SB27"/>
<dbReference type="Pfam" id="PF15410">
    <property type="entry name" value="PH_9"/>
    <property type="match status" value="1"/>
</dbReference>
<keyword evidence="4" id="KW-1185">Reference proteome</keyword>
<comment type="caution">
    <text evidence="3">The sequence shown here is derived from an EMBL/GenBank/DDBJ whole genome shotgun (WGS) entry which is preliminary data.</text>
</comment>
<dbReference type="STRING" id="1263082.A0A068SB27"/>
<dbReference type="EMBL" id="CBTN010000065">
    <property type="protein sequence ID" value="CDH59165.1"/>
    <property type="molecule type" value="Genomic_DNA"/>
</dbReference>
<name>A0A068SB27_9FUNG</name>
<feature type="compositionally biased region" description="Low complexity" evidence="1">
    <location>
        <begin position="73"/>
        <end position="83"/>
    </location>
</feature>
<dbReference type="Gene3D" id="2.30.29.30">
    <property type="entry name" value="Pleckstrin-homology domain (PH domain)/Phosphotyrosine-binding domain (PTB)"/>
    <property type="match status" value="1"/>
</dbReference>
<dbReference type="SMART" id="SM00233">
    <property type="entry name" value="PH"/>
    <property type="match status" value="1"/>
</dbReference>
<dbReference type="InterPro" id="IPR041681">
    <property type="entry name" value="PH_9"/>
</dbReference>
<proteinExistence type="predicted"/>
<dbReference type="Proteomes" id="UP000027586">
    <property type="component" value="Unassembled WGS sequence"/>
</dbReference>
<dbReference type="InterPro" id="IPR001849">
    <property type="entry name" value="PH_domain"/>
</dbReference>
<dbReference type="PROSITE" id="PS50003">
    <property type="entry name" value="PH_DOMAIN"/>
    <property type="match status" value="1"/>
</dbReference>
<feature type="domain" description="PH" evidence="2">
    <location>
        <begin position="144"/>
        <end position="252"/>
    </location>
</feature>
<gene>
    <name evidence="3" type="ORF">LCOR_09992.1</name>
</gene>
<dbReference type="PANTHER" id="PTHR37283">
    <property type="entry name" value="PH DOMAIN-CONTAINING PROTEIN YHR131C"/>
    <property type="match status" value="1"/>
</dbReference>